<evidence type="ECO:0000313" key="6">
    <source>
        <dbReference type="Proteomes" id="UP000183995"/>
    </source>
</evidence>
<dbReference type="STRING" id="1123282.SAMN02745823_03285"/>
<evidence type="ECO:0000256" key="2">
    <source>
        <dbReference type="ARBA" id="ARBA00023004"/>
    </source>
</evidence>
<dbReference type="Gene3D" id="3.30.70.20">
    <property type="match status" value="1"/>
</dbReference>
<keyword evidence="6" id="KW-1185">Reference proteome</keyword>
<keyword evidence="3" id="KW-0411">Iron-sulfur</keyword>
<dbReference type="GO" id="GO:0046872">
    <property type="term" value="F:metal ion binding"/>
    <property type="evidence" value="ECO:0007669"/>
    <property type="project" value="UniProtKB-KW"/>
</dbReference>
<dbReference type="PANTHER" id="PTHR43122">
    <property type="entry name" value="FERREDOXIN SUBUNIT OF PYRUVATE:FLAVODOXIN OXIDOREDUCTASE-RELATED"/>
    <property type="match status" value="1"/>
</dbReference>
<reference evidence="5 6" key="1">
    <citation type="submission" date="2016-11" db="EMBL/GenBank/DDBJ databases">
        <authorList>
            <person name="Jaros S."/>
            <person name="Januszkiewicz K."/>
            <person name="Wedrychowicz H."/>
        </authorList>
    </citation>
    <scope>NUCLEOTIDE SEQUENCE [LARGE SCALE GENOMIC DNA]</scope>
    <source>
        <strain evidence="5 6">DSM 10068</strain>
    </source>
</reference>
<dbReference type="InterPro" id="IPR017896">
    <property type="entry name" value="4Fe4S_Fe-S-bd"/>
</dbReference>
<dbReference type="OrthoDB" id="9804603at2"/>
<dbReference type="Pfam" id="PF12838">
    <property type="entry name" value="Fer4_7"/>
    <property type="match status" value="1"/>
</dbReference>
<evidence type="ECO:0000256" key="3">
    <source>
        <dbReference type="ARBA" id="ARBA00023014"/>
    </source>
</evidence>
<dbReference type="InterPro" id="IPR017900">
    <property type="entry name" value="4Fe4S_Fe_S_CS"/>
</dbReference>
<feature type="domain" description="4Fe-4S ferredoxin-type" evidence="4">
    <location>
        <begin position="4"/>
        <end position="33"/>
    </location>
</feature>
<evidence type="ECO:0000313" key="5">
    <source>
        <dbReference type="EMBL" id="SHI19839.1"/>
    </source>
</evidence>
<dbReference type="PANTHER" id="PTHR43122:SF2">
    <property type="entry name" value="FERREDOXIN SUBUNIT OF PYRUVATE:FLAVODOXIN OXIDOREDUCTASE"/>
    <property type="match status" value="1"/>
</dbReference>
<gene>
    <name evidence="5" type="ORF">SAMN02745823_03285</name>
</gene>
<protein>
    <submittedName>
        <fullName evidence="5">2-oxoglutarate ferredoxin oxidoreductase subunit delta</fullName>
    </submittedName>
</protein>
<organism evidence="5 6">
    <name type="scientific">Sporobacter termitidis DSM 10068</name>
    <dbReference type="NCBI Taxonomy" id="1123282"/>
    <lineage>
        <taxon>Bacteria</taxon>
        <taxon>Bacillati</taxon>
        <taxon>Bacillota</taxon>
        <taxon>Clostridia</taxon>
        <taxon>Eubacteriales</taxon>
        <taxon>Oscillospiraceae</taxon>
        <taxon>Sporobacter</taxon>
    </lineage>
</organism>
<dbReference type="EMBL" id="FQXV01000014">
    <property type="protein sequence ID" value="SHI19839.1"/>
    <property type="molecule type" value="Genomic_DNA"/>
</dbReference>
<evidence type="ECO:0000259" key="4">
    <source>
        <dbReference type="PROSITE" id="PS51379"/>
    </source>
</evidence>
<dbReference type="Proteomes" id="UP000183995">
    <property type="component" value="Unassembled WGS sequence"/>
</dbReference>
<dbReference type="PROSITE" id="PS51379">
    <property type="entry name" value="4FE4S_FER_2"/>
    <property type="match status" value="2"/>
</dbReference>
<dbReference type="PROSITE" id="PS00198">
    <property type="entry name" value="4FE4S_FER_1"/>
    <property type="match status" value="1"/>
</dbReference>
<name>A0A1M5Z6J2_9FIRM</name>
<dbReference type="AlphaFoldDB" id="A0A1M5Z6J2"/>
<dbReference type="RefSeq" id="WP_073081345.1">
    <property type="nucleotide sequence ID" value="NZ_FQXV01000014.1"/>
</dbReference>
<dbReference type="SUPFAM" id="SSF54862">
    <property type="entry name" value="4Fe-4S ferredoxins"/>
    <property type="match status" value="1"/>
</dbReference>
<evidence type="ECO:0000256" key="1">
    <source>
        <dbReference type="ARBA" id="ARBA00022723"/>
    </source>
</evidence>
<feature type="domain" description="4Fe-4S ferredoxin-type" evidence="4">
    <location>
        <begin position="40"/>
        <end position="70"/>
    </location>
</feature>
<accession>A0A1M5Z6J2</accession>
<dbReference type="GO" id="GO:0051536">
    <property type="term" value="F:iron-sulfur cluster binding"/>
    <property type="evidence" value="ECO:0007669"/>
    <property type="project" value="UniProtKB-KW"/>
</dbReference>
<keyword evidence="1" id="KW-0479">Metal-binding</keyword>
<proteinExistence type="predicted"/>
<keyword evidence="2" id="KW-0408">Iron</keyword>
<sequence length="74" mass="8037">MAKFQVQFNSEKCKGCELCRAFCPKGIIVMSAQINNKGYAPASVSRQEECIGCQSCALVCPDGAIAIYQEEETP</sequence>